<reference evidence="8 9" key="1">
    <citation type="journal article" date="2010" name="Stand. Genomic Sci.">
        <title>Complete genome sequence of Geodermatophilus obscurus type strain (G-20).</title>
        <authorList>
            <person name="Ivanova N."/>
            <person name="Sikorski J."/>
            <person name="Jando M."/>
            <person name="Munk C."/>
            <person name="Lapidus A."/>
            <person name="Glavina Del Rio T."/>
            <person name="Copeland A."/>
            <person name="Tice H."/>
            <person name="Cheng J.-F."/>
            <person name="Lucas S."/>
            <person name="Chen F."/>
            <person name="Nolan M."/>
            <person name="Bruce D."/>
            <person name="Goodwin L."/>
            <person name="Pitluck S."/>
            <person name="Mavromatis K."/>
            <person name="Mikhailova N."/>
            <person name="Pati A."/>
            <person name="Chen A."/>
            <person name="Palaniappan K."/>
            <person name="Land M."/>
            <person name="Hauser L."/>
            <person name="Chang Y.-J."/>
            <person name="Jeffries C.D."/>
            <person name="Meincke L."/>
            <person name="Brettin T."/>
            <person name="Detter J.C."/>
            <person name="Detter J.C."/>
            <person name="Rohde M."/>
            <person name="Goeker M."/>
            <person name="Bristow J."/>
            <person name="Eisen J.A."/>
            <person name="Markowitz V."/>
            <person name="Hugenholtz P."/>
            <person name="Kyrpides N.C."/>
            <person name="Klenk H.-P."/>
        </authorList>
    </citation>
    <scope>NUCLEOTIDE SEQUENCE [LARGE SCALE GENOMIC DNA]</scope>
    <source>
        <strain evidence="9">ATCC 25078 / DSM 43160 / JCM 3152 / KCC A-0152 / KCTC 9177 / NBRC 13315 / NRRL B-3577 / G-20</strain>
    </source>
</reference>
<evidence type="ECO:0000256" key="5">
    <source>
        <dbReference type="ARBA" id="ARBA00022842"/>
    </source>
</evidence>
<protein>
    <recommendedName>
        <fullName evidence="6">Ribonuclease VapC</fullName>
        <shortName evidence="6">RNase VapC</shortName>
        <ecNumber evidence="6">3.1.-.-</ecNumber>
    </recommendedName>
    <alternativeName>
        <fullName evidence="6">Toxin VapC</fullName>
    </alternativeName>
</protein>
<dbReference type="InterPro" id="IPR002716">
    <property type="entry name" value="PIN_dom"/>
</dbReference>
<evidence type="ECO:0000256" key="4">
    <source>
        <dbReference type="ARBA" id="ARBA00022801"/>
    </source>
</evidence>
<dbReference type="CDD" id="cd09874">
    <property type="entry name" value="PIN_MT3492-like"/>
    <property type="match status" value="1"/>
</dbReference>
<dbReference type="OrthoDB" id="1525146at2"/>
<dbReference type="EMBL" id="CP001867">
    <property type="protein sequence ID" value="ADB76331.1"/>
    <property type="molecule type" value="Genomic_DNA"/>
</dbReference>
<feature type="domain" description="PIN" evidence="7">
    <location>
        <begin position="4"/>
        <end position="125"/>
    </location>
</feature>
<dbReference type="GO" id="GO:0000287">
    <property type="term" value="F:magnesium ion binding"/>
    <property type="evidence" value="ECO:0007669"/>
    <property type="project" value="UniProtKB-UniRule"/>
</dbReference>
<dbReference type="HOGENOM" id="CLU_119496_1_2_11"/>
<dbReference type="HAMAP" id="MF_00265">
    <property type="entry name" value="VapC_Nob1"/>
    <property type="match status" value="1"/>
</dbReference>
<keyword evidence="9" id="KW-1185">Reference proteome</keyword>
<dbReference type="STRING" id="526225.Gobs_3753"/>
<dbReference type="RefSeq" id="WP_012949756.1">
    <property type="nucleotide sequence ID" value="NC_013757.1"/>
</dbReference>
<keyword evidence="1 6" id="KW-1277">Toxin-antitoxin system</keyword>
<feature type="binding site" evidence="6">
    <location>
        <position position="101"/>
    </location>
    <ligand>
        <name>Mg(2+)</name>
        <dbReference type="ChEBI" id="CHEBI:18420"/>
    </ligand>
</feature>
<dbReference type="InterPro" id="IPR022907">
    <property type="entry name" value="VapC_family"/>
</dbReference>
<dbReference type="GO" id="GO:0090729">
    <property type="term" value="F:toxin activity"/>
    <property type="evidence" value="ECO:0007669"/>
    <property type="project" value="UniProtKB-KW"/>
</dbReference>
<dbReference type="Pfam" id="PF01850">
    <property type="entry name" value="PIN"/>
    <property type="match status" value="1"/>
</dbReference>
<gene>
    <name evidence="6" type="primary">vapC</name>
    <name evidence="8" type="ordered locus">Gobs_3753</name>
</gene>
<comment type="similarity">
    <text evidence="6">Belongs to the PINc/VapC protein family.</text>
</comment>
<proteinExistence type="inferred from homology"/>
<keyword evidence="5 6" id="KW-0460">Magnesium</keyword>
<evidence type="ECO:0000256" key="2">
    <source>
        <dbReference type="ARBA" id="ARBA00022722"/>
    </source>
</evidence>
<keyword evidence="3 6" id="KW-0479">Metal-binding</keyword>
<dbReference type="EC" id="3.1.-.-" evidence="6"/>
<feature type="binding site" evidence="6">
    <location>
        <position position="6"/>
    </location>
    <ligand>
        <name>Mg(2+)</name>
        <dbReference type="ChEBI" id="CHEBI:18420"/>
    </ligand>
</feature>
<evidence type="ECO:0000259" key="7">
    <source>
        <dbReference type="Pfam" id="PF01850"/>
    </source>
</evidence>
<organism evidence="8 9">
    <name type="scientific">Geodermatophilus obscurus (strain ATCC 25078 / DSM 43160 / JCM 3152 / CCUG 61914 / KCC A-0152 / KCTC 9177 / NBRC 13315 / NRRL B-3577 / G-20)</name>
    <dbReference type="NCBI Taxonomy" id="526225"/>
    <lineage>
        <taxon>Bacteria</taxon>
        <taxon>Bacillati</taxon>
        <taxon>Actinomycetota</taxon>
        <taxon>Actinomycetes</taxon>
        <taxon>Geodermatophilales</taxon>
        <taxon>Geodermatophilaceae</taxon>
        <taxon>Geodermatophilus</taxon>
    </lineage>
</organism>
<comment type="cofactor">
    <cofactor evidence="6">
        <name>Mg(2+)</name>
        <dbReference type="ChEBI" id="CHEBI:18420"/>
    </cofactor>
</comment>
<dbReference type="GO" id="GO:0016787">
    <property type="term" value="F:hydrolase activity"/>
    <property type="evidence" value="ECO:0007669"/>
    <property type="project" value="UniProtKB-KW"/>
</dbReference>
<evidence type="ECO:0000256" key="1">
    <source>
        <dbReference type="ARBA" id="ARBA00022649"/>
    </source>
</evidence>
<sequence>MIAYFDTSAVVPLLVEEAGTDVSLRVFLQAESVATVRMTFAETSAALARASRLRRLTADAHDRALAGLESVWAQMDVLDVDDGLVRAAGVLARDHALRGYDAVHCAAALRVTSGTTVALAGDRDLLAAWQREGLQVLDTQS</sequence>
<dbReference type="SUPFAM" id="SSF88723">
    <property type="entry name" value="PIN domain-like"/>
    <property type="match status" value="1"/>
</dbReference>
<keyword evidence="2 6" id="KW-0540">Nuclease</keyword>
<dbReference type="AlphaFoldDB" id="D2SCK3"/>
<reference evidence="9" key="2">
    <citation type="submission" date="2010-01" db="EMBL/GenBank/DDBJ databases">
        <title>The complete genome of Geodermatophilus obscurus DSM 43160.</title>
        <authorList>
            <consortium name="US DOE Joint Genome Institute (JGI-PGF)"/>
            <person name="Lucas S."/>
            <person name="Copeland A."/>
            <person name="Lapidus A."/>
            <person name="Glavina del Rio T."/>
            <person name="Dalin E."/>
            <person name="Tice H."/>
            <person name="Bruce D."/>
            <person name="Goodwin L."/>
            <person name="Pitluck S."/>
            <person name="Kyrpides N."/>
            <person name="Mavromatis K."/>
            <person name="Ivanova N."/>
            <person name="Munk A.C."/>
            <person name="Brettin T."/>
            <person name="Detter J.C."/>
            <person name="Han C."/>
            <person name="Larimer F."/>
            <person name="Land M."/>
            <person name="Hauser L."/>
            <person name="Markowitz V."/>
            <person name="Cheng J.-F."/>
            <person name="Hugenholtz P."/>
            <person name="Woyke T."/>
            <person name="Wu D."/>
            <person name="Jando M."/>
            <person name="Schneider S."/>
            <person name="Klenk H.-P."/>
            <person name="Eisen J.A."/>
        </authorList>
    </citation>
    <scope>NUCLEOTIDE SEQUENCE [LARGE SCALE GENOMIC DNA]</scope>
    <source>
        <strain evidence="9">ATCC 25078 / DSM 43160 / JCM 3152 / KCC A-0152 / KCTC 9177 / NBRC 13315 / NRRL B-3577 / G-20</strain>
    </source>
</reference>
<accession>D2SCK3</accession>
<dbReference type="GO" id="GO:0004540">
    <property type="term" value="F:RNA nuclease activity"/>
    <property type="evidence" value="ECO:0007669"/>
    <property type="project" value="InterPro"/>
</dbReference>
<dbReference type="InterPro" id="IPR029060">
    <property type="entry name" value="PIN-like_dom_sf"/>
</dbReference>
<keyword evidence="4 6" id="KW-0378">Hydrolase</keyword>
<dbReference type="Proteomes" id="UP000001382">
    <property type="component" value="Chromosome"/>
</dbReference>
<comment type="function">
    <text evidence="6">Toxic component of a toxin-antitoxin (TA) system. An RNase.</text>
</comment>
<evidence type="ECO:0000256" key="6">
    <source>
        <dbReference type="HAMAP-Rule" id="MF_00265"/>
    </source>
</evidence>
<evidence type="ECO:0000256" key="3">
    <source>
        <dbReference type="ARBA" id="ARBA00022723"/>
    </source>
</evidence>
<name>D2SCK3_GEOOG</name>
<keyword evidence="6" id="KW-0800">Toxin</keyword>
<evidence type="ECO:0000313" key="9">
    <source>
        <dbReference type="Proteomes" id="UP000001382"/>
    </source>
</evidence>
<dbReference type="Gene3D" id="3.40.50.1010">
    <property type="entry name" value="5'-nuclease"/>
    <property type="match status" value="1"/>
</dbReference>
<dbReference type="eggNOG" id="COG1848">
    <property type="taxonomic scope" value="Bacteria"/>
</dbReference>
<evidence type="ECO:0000313" key="8">
    <source>
        <dbReference type="EMBL" id="ADB76331.1"/>
    </source>
</evidence>
<dbReference type="KEGG" id="gob:Gobs_3753"/>